<organism evidence="1 2">
    <name type="scientific">Trichinella murrelli</name>
    <dbReference type="NCBI Taxonomy" id="144512"/>
    <lineage>
        <taxon>Eukaryota</taxon>
        <taxon>Metazoa</taxon>
        <taxon>Ecdysozoa</taxon>
        <taxon>Nematoda</taxon>
        <taxon>Enoplea</taxon>
        <taxon>Dorylaimia</taxon>
        <taxon>Trichinellida</taxon>
        <taxon>Trichinellidae</taxon>
        <taxon>Trichinella</taxon>
    </lineage>
</organism>
<protein>
    <submittedName>
        <fullName evidence="1">Uncharacterized protein</fullName>
    </submittedName>
</protein>
<sequence length="33" mass="4021">MLGRGRRFFRRDPEEKNMAAQNQIANYMQLCFK</sequence>
<gene>
    <name evidence="1" type="ORF">T05_13252</name>
</gene>
<keyword evidence="2" id="KW-1185">Reference proteome</keyword>
<dbReference type="Proteomes" id="UP000055048">
    <property type="component" value="Unassembled WGS sequence"/>
</dbReference>
<evidence type="ECO:0000313" key="1">
    <source>
        <dbReference type="EMBL" id="KRX29365.1"/>
    </source>
</evidence>
<reference evidence="1 2" key="1">
    <citation type="submission" date="2015-01" db="EMBL/GenBank/DDBJ databases">
        <title>Evolution of Trichinella species and genotypes.</title>
        <authorList>
            <person name="Korhonen P.K."/>
            <person name="Edoardo P."/>
            <person name="Giuseppe L.R."/>
            <person name="Gasser R.B."/>
        </authorList>
    </citation>
    <scope>NUCLEOTIDE SEQUENCE [LARGE SCALE GENOMIC DNA]</scope>
    <source>
        <strain evidence="1">ISS417</strain>
    </source>
</reference>
<dbReference type="EMBL" id="JYDJ01003385">
    <property type="protein sequence ID" value="KRX29365.1"/>
    <property type="molecule type" value="Genomic_DNA"/>
</dbReference>
<evidence type="ECO:0000313" key="2">
    <source>
        <dbReference type="Proteomes" id="UP000055048"/>
    </source>
</evidence>
<accession>A0A0V0SS29</accession>
<comment type="caution">
    <text evidence="1">The sequence shown here is derived from an EMBL/GenBank/DDBJ whole genome shotgun (WGS) entry which is preliminary data.</text>
</comment>
<dbReference type="AlphaFoldDB" id="A0A0V0SS29"/>
<proteinExistence type="predicted"/>
<name>A0A0V0SS29_9BILA</name>